<dbReference type="SUPFAM" id="SSF47336">
    <property type="entry name" value="ACP-like"/>
    <property type="match status" value="1"/>
</dbReference>
<gene>
    <name evidence="4" type="ORF">RB2654_02924</name>
</gene>
<dbReference type="PROSITE" id="PS50075">
    <property type="entry name" value="CARRIER"/>
    <property type="match status" value="1"/>
</dbReference>
<keyword evidence="2" id="KW-0597">Phosphoprotein</keyword>
<feature type="domain" description="Carrier" evidence="3">
    <location>
        <begin position="7"/>
        <end position="90"/>
    </location>
</feature>
<dbReference type="Proteomes" id="UP000002931">
    <property type="component" value="Unassembled WGS sequence"/>
</dbReference>
<dbReference type="InterPro" id="IPR036736">
    <property type="entry name" value="ACP-like_sf"/>
</dbReference>
<dbReference type="AlphaFoldDB" id="A3VDP3"/>
<dbReference type="Gene3D" id="1.10.1200.10">
    <property type="entry name" value="ACP-like"/>
    <property type="match status" value="1"/>
</dbReference>
<evidence type="ECO:0000259" key="3">
    <source>
        <dbReference type="PROSITE" id="PS50075"/>
    </source>
</evidence>
<dbReference type="STRING" id="314271.RB2654_02924"/>
<dbReference type="PROSITE" id="PS00012">
    <property type="entry name" value="PHOSPHOPANTETHEINE"/>
    <property type="match status" value="1"/>
</dbReference>
<dbReference type="eggNOG" id="COG0236">
    <property type="taxonomic scope" value="Bacteria"/>
</dbReference>
<protein>
    <submittedName>
        <fullName evidence="4">Acyl carrier protein, AcpP</fullName>
    </submittedName>
</protein>
<dbReference type="SMART" id="SM00823">
    <property type="entry name" value="PKS_PP"/>
    <property type="match status" value="1"/>
</dbReference>
<dbReference type="InterPro" id="IPR006162">
    <property type="entry name" value="Ppantetheine_attach_site"/>
</dbReference>
<dbReference type="InterPro" id="IPR020806">
    <property type="entry name" value="PKS_PP-bd"/>
</dbReference>
<keyword evidence="5" id="KW-1185">Reference proteome</keyword>
<accession>A3VDP3</accession>
<dbReference type="GO" id="GO:0031177">
    <property type="term" value="F:phosphopantetheine binding"/>
    <property type="evidence" value="ECO:0007669"/>
    <property type="project" value="InterPro"/>
</dbReference>
<comment type="caution">
    <text evidence="4">The sequence shown here is derived from an EMBL/GenBank/DDBJ whole genome shotgun (WGS) entry which is preliminary data.</text>
</comment>
<dbReference type="HOGENOM" id="CLU_108696_9_0_5"/>
<reference evidence="4 5" key="1">
    <citation type="journal article" date="2010" name="J. Bacteriol.">
        <title>Genome sequences of Pelagibaca bermudensis HTCC2601T and Maritimibacter alkaliphilus HTCC2654T, the type strains of two marine Roseobacter genera.</title>
        <authorList>
            <person name="Thrash J.C."/>
            <person name="Cho J.C."/>
            <person name="Ferriera S."/>
            <person name="Johnson J."/>
            <person name="Vergin K.L."/>
            <person name="Giovannoni S.J."/>
        </authorList>
    </citation>
    <scope>NUCLEOTIDE SEQUENCE [LARGE SCALE GENOMIC DNA]</scope>
    <source>
        <strain evidence="4 5">HTCC2654</strain>
    </source>
</reference>
<evidence type="ECO:0000313" key="5">
    <source>
        <dbReference type="Proteomes" id="UP000002931"/>
    </source>
</evidence>
<sequence>MEATMKDMTDDIAGQVIDILARQAVRDPADIDPDAALETLGIDSMGLVEIIFAIEETFDVSVPFNANAPEAGGYDLTTVNGVIDAVRALVGARGA</sequence>
<dbReference type="Pfam" id="PF00550">
    <property type="entry name" value="PP-binding"/>
    <property type="match status" value="1"/>
</dbReference>
<evidence type="ECO:0000313" key="4">
    <source>
        <dbReference type="EMBL" id="EAQ13632.1"/>
    </source>
</evidence>
<dbReference type="EMBL" id="AAMT01000004">
    <property type="protein sequence ID" value="EAQ13632.1"/>
    <property type="molecule type" value="Genomic_DNA"/>
</dbReference>
<dbReference type="InterPro" id="IPR009081">
    <property type="entry name" value="PP-bd_ACP"/>
</dbReference>
<evidence type="ECO:0000256" key="2">
    <source>
        <dbReference type="ARBA" id="ARBA00022553"/>
    </source>
</evidence>
<keyword evidence="1" id="KW-0596">Phosphopantetheine</keyword>
<evidence type="ECO:0000256" key="1">
    <source>
        <dbReference type="ARBA" id="ARBA00022450"/>
    </source>
</evidence>
<name>A3VDP3_9RHOB</name>
<proteinExistence type="predicted"/>
<organism evidence="4 5">
    <name type="scientific">Maritimibacter alkaliphilus HTCC2654</name>
    <dbReference type="NCBI Taxonomy" id="314271"/>
    <lineage>
        <taxon>Bacteria</taxon>
        <taxon>Pseudomonadati</taxon>
        <taxon>Pseudomonadota</taxon>
        <taxon>Alphaproteobacteria</taxon>
        <taxon>Rhodobacterales</taxon>
        <taxon>Roseobacteraceae</taxon>
        <taxon>Maritimibacter</taxon>
    </lineage>
</organism>